<accession>A0A3B0RYG2</accession>
<reference evidence="2" key="1">
    <citation type="submission" date="2018-06" db="EMBL/GenBank/DDBJ databases">
        <authorList>
            <person name="Zhirakovskaya E."/>
        </authorList>
    </citation>
    <scope>NUCLEOTIDE SEQUENCE</scope>
</reference>
<gene>
    <name evidence="2" type="ORF">MNBD_ALPHA08-2528</name>
</gene>
<dbReference type="AlphaFoldDB" id="A0A3B0RYG2"/>
<sequence length="211" mass="23318">MQAAENPDKTGVTVPPVVDQLTPEDALRAQIYHLLAGFLSRAPDKTNLEIASNLTGDDGEFGQAIATFAKLANRSHPDVADTEFHDLFIGVARGELLPYGSYYLTGFLHEKPLVILRSDMAEKGIERIDGLKEPEDHIASVLEMMAGLIEGAYGSQLPLSEQKVFFNKHVNSWAGYFFKDLEEAKNSVLYAPLGTIGRLFMKIEQDAFEMV</sequence>
<organism evidence="2">
    <name type="scientific">hydrothermal vent metagenome</name>
    <dbReference type="NCBI Taxonomy" id="652676"/>
    <lineage>
        <taxon>unclassified sequences</taxon>
        <taxon>metagenomes</taxon>
        <taxon>ecological metagenomes</taxon>
    </lineage>
</organism>
<dbReference type="InterPro" id="IPR036411">
    <property type="entry name" value="TorD-like_sf"/>
</dbReference>
<dbReference type="PANTHER" id="PTHR34227:SF1">
    <property type="entry name" value="DIMETHYL SULFOXIDE REDUCTASE CHAPERONE-RELATED"/>
    <property type="match status" value="1"/>
</dbReference>
<protein>
    <submittedName>
        <fullName evidence="2">Formate dehydrogenase-specific chaperone</fullName>
    </submittedName>
</protein>
<dbReference type="Gene3D" id="1.10.3480.10">
    <property type="entry name" value="TorD-like"/>
    <property type="match status" value="1"/>
</dbReference>
<evidence type="ECO:0000256" key="1">
    <source>
        <dbReference type="ARBA" id="ARBA00023186"/>
    </source>
</evidence>
<dbReference type="Pfam" id="PF02613">
    <property type="entry name" value="Nitrate_red_del"/>
    <property type="match status" value="1"/>
</dbReference>
<dbReference type="PANTHER" id="PTHR34227">
    <property type="entry name" value="CHAPERONE PROTEIN YCDY"/>
    <property type="match status" value="1"/>
</dbReference>
<evidence type="ECO:0000313" key="2">
    <source>
        <dbReference type="EMBL" id="VAV89423.1"/>
    </source>
</evidence>
<dbReference type="SUPFAM" id="SSF89155">
    <property type="entry name" value="TorD-like"/>
    <property type="match status" value="1"/>
</dbReference>
<name>A0A3B0RYG2_9ZZZZ</name>
<dbReference type="InterPro" id="IPR050289">
    <property type="entry name" value="TorD/DmsD_chaperones"/>
</dbReference>
<proteinExistence type="predicted"/>
<dbReference type="EMBL" id="UOEC01000060">
    <property type="protein sequence ID" value="VAV89423.1"/>
    <property type="molecule type" value="Genomic_DNA"/>
</dbReference>
<keyword evidence="1" id="KW-0143">Chaperone</keyword>
<dbReference type="InterPro" id="IPR020945">
    <property type="entry name" value="DMSO/NO3_reduct_chaperone"/>
</dbReference>